<keyword evidence="5 10" id="KW-0812">Transmembrane</keyword>
<evidence type="ECO:0000256" key="1">
    <source>
        <dbReference type="ARBA" id="ARBA00004141"/>
    </source>
</evidence>
<dbReference type="Gene3D" id="1.20.1250.20">
    <property type="entry name" value="MFS general substrate transporter like domains"/>
    <property type="match status" value="1"/>
</dbReference>
<protein>
    <recommendedName>
        <fullName evidence="11">Major facilitator superfamily (MFS) profile domain-containing protein</fullName>
    </recommendedName>
</protein>
<keyword evidence="13" id="KW-1185">Reference proteome</keyword>
<dbReference type="GO" id="GO:0016020">
    <property type="term" value="C:membrane"/>
    <property type="evidence" value="ECO:0007669"/>
    <property type="project" value="UniProtKB-SubCell"/>
</dbReference>
<dbReference type="NCBIfam" id="TIGR00879">
    <property type="entry name" value="SP"/>
    <property type="match status" value="1"/>
</dbReference>
<feature type="transmembrane region" description="Helical" evidence="10">
    <location>
        <begin position="201"/>
        <end position="223"/>
    </location>
</feature>
<gene>
    <name evidence="12" type="ORF">Tsubulata_922927</name>
</gene>
<dbReference type="InterPro" id="IPR005828">
    <property type="entry name" value="MFS_sugar_transport-like"/>
</dbReference>
<feature type="transmembrane region" description="Helical" evidence="10">
    <location>
        <begin position="138"/>
        <end position="159"/>
    </location>
</feature>
<feature type="transmembrane region" description="Helical" evidence="10">
    <location>
        <begin position="286"/>
        <end position="310"/>
    </location>
</feature>
<dbReference type="PROSITE" id="PS00217">
    <property type="entry name" value="SUGAR_TRANSPORT_2"/>
    <property type="match status" value="1"/>
</dbReference>
<sequence>MAAGVGLSVSSEDAQYNGKMTLFVVLSCIMAAMGGVIFGYDIGISGGVTSMEPFLKKFFPEVYRKMKEDTKISNYCKFDSQLLTSFTSSLYVAGLFASFFASMITRAFGRKPSILLGGAAFLAGAALGGAAFDVYMLIIGRVLLGVGVGFANQSVPLYLSEMAPPRHRGAINNGFQFSVGIGALCANLINYGTEKIKGGWGWRISLAMAAVPASVLTLGAIFLPETPNSLIQRSNGYERAEVMLKRVRGTDDVLAELDDLIKAKEISENIKHPFRNIIQRNYRPQLVMAIAIPFFQQVTGINVIAFYAPILFRTIGLGESASLLSAVVTGVVGTGSTFISMLVVDRVGRRALFMFGGAQMFVSQILVGGIMAAQLGDHGGIGKGYAIVVLILICIYVAGFGLSWGPLGWLVPSEIFPLEIRSAGQSIVVAVSFLFTFIVAQTFLAMLCHFKSGIFFFFGGWVVVMTGFVYLLLPETKNMPIEKMDRVWREHWFWRKIVGQVSQSKLEL</sequence>
<comment type="similarity">
    <text evidence="2 9">Belongs to the major facilitator superfamily. Sugar transporter (TC 2.A.1.1) family.</text>
</comment>
<feature type="transmembrane region" description="Helical" evidence="10">
    <location>
        <begin position="113"/>
        <end position="132"/>
    </location>
</feature>
<dbReference type="InterPro" id="IPR020846">
    <property type="entry name" value="MFS_dom"/>
</dbReference>
<dbReference type="PROSITE" id="PS00216">
    <property type="entry name" value="SUGAR_TRANSPORT_1"/>
    <property type="match status" value="1"/>
</dbReference>
<reference evidence="12" key="1">
    <citation type="submission" date="2022-02" db="EMBL/GenBank/DDBJ databases">
        <authorList>
            <person name="Henning P.M."/>
            <person name="McCubbin A.G."/>
            <person name="Shore J.S."/>
        </authorList>
    </citation>
    <scope>NUCLEOTIDE SEQUENCE</scope>
    <source>
        <strain evidence="12">F60SS</strain>
        <tissue evidence="12">Leaves</tissue>
    </source>
</reference>
<dbReference type="InterPro" id="IPR003663">
    <property type="entry name" value="Sugar/inositol_transpt"/>
</dbReference>
<evidence type="ECO:0000256" key="8">
    <source>
        <dbReference type="ARBA" id="ARBA00023136"/>
    </source>
</evidence>
<feature type="transmembrane region" description="Helical" evidence="10">
    <location>
        <begin position="171"/>
        <end position="189"/>
    </location>
</feature>
<dbReference type="InterPro" id="IPR044778">
    <property type="entry name" value="MFS_STP/MST-like_plant"/>
</dbReference>
<dbReference type="PRINTS" id="PR00171">
    <property type="entry name" value="SUGRTRNSPORT"/>
</dbReference>
<accession>A0A9Q0FX05</accession>
<proteinExistence type="inferred from homology"/>
<dbReference type="CDD" id="cd17361">
    <property type="entry name" value="MFS_STP"/>
    <property type="match status" value="1"/>
</dbReference>
<evidence type="ECO:0000256" key="5">
    <source>
        <dbReference type="ARBA" id="ARBA00022692"/>
    </source>
</evidence>
<evidence type="ECO:0000256" key="4">
    <source>
        <dbReference type="ARBA" id="ARBA00022597"/>
    </source>
</evidence>
<feature type="transmembrane region" description="Helical" evidence="10">
    <location>
        <begin position="82"/>
        <end position="101"/>
    </location>
</feature>
<evidence type="ECO:0000256" key="9">
    <source>
        <dbReference type="RuleBase" id="RU003346"/>
    </source>
</evidence>
<dbReference type="SUPFAM" id="SSF103473">
    <property type="entry name" value="MFS general substrate transporter"/>
    <property type="match status" value="1"/>
</dbReference>
<evidence type="ECO:0000313" key="12">
    <source>
        <dbReference type="EMBL" id="KAJ4837876.1"/>
    </source>
</evidence>
<organism evidence="12 13">
    <name type="scientific">Turnera subulata</name>
    <dbReference type="NCBI Taxonomy" id="218843"/>
    <lineage>
        <taxon>Eukaryota</taxon>
        <taxon>Viridiplantae</taxon>
        <taxon>Streptophyta</taxon>
        <taxon>Embryophyta</taxon>
        <taxon>Tracheophyta</taxon>
        <taxon>Spermatophyta</taxon>
        <taxon>Magnoliopsida</taxon>
        <taxon>eudicotyledons</taxon>
        <taxon>Gunneridae</taxon>
        <taxon>Pentapetalae</taxon>
        <taxon>rosids</taxon>
        <taxon>fabids</taxon>
        <taxon>Malpighiales</taxon>
        <taxon>Passifloraceae</taxon>
        <taxon>Turnera</taxon>
    </lineage>
</organism>
<name>A0A9Q0FX05_9ROSI</name>
<feature type="transmembrane region" description="Helical" evidence="10">
    <location>
        <begin position="423"/>
        <end position="447"/>
    </location>
</feature>
<feature type="transmembrane region" description="Helical" evidence="10">
    <location>
        <begin position="351"/>
        <end position="373"/>
    </location>
</feature>
<feature type="transmembrane region" description="Helical" evidence="10">
    <location>
        <begin position="453"/>
        <end position="473"/>
    </location>
</feature>
<comment type="subcellular location">
    <subcellularLocation>
        <location evidence="1">Membrane</location>
        <topology evidence="1">Multi-pass membrane protein</topology>
    </subcellularLocation>
</comment>
<dbReference type="GO" id="GO:0015145">
    <property type="term" value="F:monosaccharide transmembrane transporter activity"/>
    <property type="evidence" value="ECO:0007669"/>
    <property type="project" value="InterPro"/>
</dbReference>
<dbReference type="PANTHER" id="PTHR23500:SF30">
    <property type="entry name" value="SUGAR TRANSPORT PROTEIN 3"/>
    <property type="match status" value="1"/>
</dbReference>
<dbReference type="EMBL" id="JAKUCV010003718">
    <property type="protein sequence ID" value="KAJ4837876.1"/>
    <property type="molecule type" value="Genomic_DNA"/>
</dbReference>
<dbReference type="InterPro" id="IPR005829">
    <property type="entry name" value="Sugar_transporter_CS"/>
</dbReference>
<reference evidence="12" key="2">
    <citation type="journal article" date="2023" name="Plants (Basel)">
        <title>Annotation of the Turnera subulata (Passifloraceae) Draft Genome Reveals the S-Locus Evolved after the Divergence of Turneroideae from Passifloroideae in a Stepwise Manner.</title>
        <authorList>
            <person name="Henning P.M."/>
            <person name="Roalson E.H."/>
            <person name="Mir W."/>
            <person name="McCubbin A.G."/>
            <person name="Shore J.S."/>
        </authorList>
    </citation>
    <scope>NUCLEOTIDE SEQUENCE</scope>
    <source>
        <strain evidence="12">F60SS</strain>
    </source>
</reference>
<keyword evidence="3 9" id="KW-0813">Transport</keyword>
<dbReference type="InterPro" id="IPR036259">
    <property type="entry name" value="MFS_trans_sf"/>
</dbReference>
<evidence type="ECO:0000259" key="11">
    <source>
        <dbReference type="PROSITE" id="PS50850"/>
    </source>
</evidence>
<keyword evidence="6" id="KW-0769">Symport</keyword>
<dbReference type="PROSITE" id="PS50850">
    <property type="entry name" value="MFS"/>
    <property type="match status" value="1"/>
</dbReference>
<evidence type="ECO:0000256" key="3">
    <source>
        <dbReference type="ARBA" id="ARBA00022448"/>
    </source>
</evidence>
<keyword evidence="4" id="KW-0762">Sugar transport</keyword>
<dbReference type="FunFam" id="1.20.1250.20:FF:000002">
    <property type="entry name" value="Sugar transport protein 13"/>
    <property type="match status" value="1"/>
</dbReference>
<keyword evidence="8 10" id="KW-0472">Membrane</keyword>
<evidence type="ECO:0000313" key="13">
    <source>
        <dbReference type="Proteomes" id="UP001141552"/>
    </source>
</evidence>
<dbReference type="GO" id="GO:0015293">
    <property type="term" value="F:symporter activity"/>
    <property type="evidence" value="ECO:0007669"/>
    <property type="project" value="UniProtKB-KW"/>
</dbReference>
<feature type="transmembrane region" description="Helical" evidence="10">
    <location>
        <begin position="385"/>
        <end position="411"/>
    </location>
</feature>
<dbReference type="Proteomes" id="UP001141552">
    <property type="component" value="Unassembled WGS sequence"/>
</dbReference>
<comment type="caution">
    <text evidence="12">The sequence shown here is derived from an EMBL/GenBank/DDBJ whole genome shotgun (WGS) entry which is preliminary data.</text>
</comment>
<dbReference type="OrthoDB" id="5296287at2759"/>
<evidence type="ECO:0000256" key="2">
    <source>
        <dbReference type="ARBA" id="ARBA00010992"/>
    </source>
</evidence>
<evidence type="ECO:0000256" key="10">
    <source>
        <dbReference type="SAM" id="Phobius"/>
    </source>
</evidence>
<feature type="transmembrane region" description="Helical" evidence="10">
    <location>
        <begin position="322"/>
        <end position="344"/>
    </location>
</feature>
<evidence type="ECO:0000256" key="6">
    <source>
        <dbReference type="ARBA" id="ARBA00022847"/>
    </source>
</evidence>
<keyword evidence="7 10" id="KW-1133">Transmembrane helix</keyword>
<evidence type="ECO:0000256" key="7">
    <source>
        <dbReference type="ARBA" id="ARBA00022989"/>
    </source>
</evidence>
<dbReference type="AlphaFoldDB" id="A0A9Q0FX05"/>
<feature type="domain" description="Major facilitator superfamily (MFS) profile" evidence="11">
    <location>
        <begin position="27"/>
        <end position="477"/>
    </location>
</feature>
<dbReference type="InterPro" id="IPR045262">
    <property type="entry name" value="STP/PLT_plant"/>
</dbReference>
<dbReference type="Pfam" id="PF00083">
    <property type="entry name" value="Sugar_tr"/>
    <property type="match status" value="1"/>
</dbReference>
<feature type="transmembrane region" description="Helical" evidence="10">
    <location>
        <begin position="20"/>
        <end position="40"/>
    </location>
</feature>
<dbReference type="PANTHER" id="PTHR23500">
    <property type="entry name" value="SOLUTE CARRIER FAMILY 2, FACILITATED GLUCOSE TRANSPORTER"/>
    <property type="match status" value="1"/>
</dbReference>